<comment type="similarity">
    <text evidence="4">Belongs to the protein kinase superfamily. CAMK Ser/Thr protein kinase family.</text>
</comment>
<comment type="catalytic activity">
    <reaction evidence="22">
        <text>L-seryl-[protein] + ATP = O-phospho-L-seryl-[protein] + ADP + H(+)</text>
        <dbReference type="Rhea" id="RHEA:17989"/>
        <dbReference type="Rhea" id="RHEA-COMP:9863"/>
        <dbReference type="Rhea" id="RHEA-COMP:11604"/>
        <dbReference type="ChEBI" id="CHEBI:15378"/>
        <dbReference type="ChEBI" id="CHEBI:29999"/>
        <dbReference type="ChEBI" id="CHEBI:30616"/>
        <dbReference type="ChEBI" id="CHEBI:83421"/>
        <dbReference type="ChEBI" id="CHEBI:456216"/>
        <dbReference type="EC" id="2.7.11.1"/>
    </reaction>
</comment>
<dbReference type="GO" id="GO:0005634">
    <property type="term" value="C:nucleus"/>
    <property type="evidence" value="ECO:0007669"/>
    <property type="project" value="UniProtKB-SubCell"/>
</dbReference>
<feature type="domain" description="Fibronectin type-III" evidence="28">
    <location>
        <begin position="3626"/>
        <end position="3720"/>
    </location>
</feature>
<evidence type="ECO:0000256" key="16">
    <source>
        <dbReference type="ARBA" id="ARBA00022842"/>
    </source>
</evidence>
<feature type="region of interest" description="Disordered" evidence="25">
    <location>
        <begin position="1558"/>
        <end position="1626"/>
    </location>
</feature>
<feature type="region of interest" description="Disordered" evidence="25">
    <location>
        <begin position="7016"/>
        <end position="7081"/>
    </location>
</feature>
<feature type="domain" description="Fibronectin type-III" evidence="28">
    <location>
        <begin position="5995"/>
        <end position="6090"/>
    </location>
</feature>
<comment type="caution">
    <text evidence="29">The sequence shown here is derived from an EMBL/GenBank/DDBJ whole genome shotgun (WGS) entry which is preliminary data.</text>
</comment>
<feature type="binding site" evidence="24">
    <location>
        <position position="6465"/>
    </location>
    <ligand>
        <name>ATP</name>
        <dbReference type="ChEBI" id="CHEBI:30616"/>
    </ligand>
</feature>
<dbReference type="PROSITE" id="PS00108">
    <property type="entry name" value="PROTEIN_KINASE_ST"/>
    <property type="match status" value="1"/>
</dbReference>
<feature type="compositionally biased region" description="Polar residues" evidence="25">
    <location>
        <begin position="4917"/>
        <end position="4928"/>
    </location>
</feature>
<dbReference type="FunFam" id="2.60.40.10:FF:000022">
    <property type="entry name" value="Cardiac titin"/>
    <property type="match status" value="1"/>
</dbReference>
<evidence type="ECO:0000256" key="21">
    <source>
        <dbReference type="ARBA" id="ARBA00047899"/>
    </source>
</evidence>
<feature type="domain" description="Ig-like" evidence="27">
    <location>
        <begin position="116"/>
        <end position="211"/>
    </location>
</feature>
<dbReference type="FunFam" id="2.60.40.10:FF:000097">
    <property type="entry name" value="Bent, isoform F"/>
    <property type="match status" value="2"/>
</dbReference>
<feature type="compositionally biased region" description="Acidic residues" evidence="25">
    <location>
        <begin position="750"/>
        <end position="775"/>
    </location>
</feature>
<feature type="domain" description="Fibronectin type-III" evidence="28">
    <location>
        <begin position="3330"/>
        <end position="3423"/>
    </location>
</feature>
<feature type="domain" description="Ig-like" evidence="27">
    <location>
        <begin position="333"/>
        <end position="427"/>
    </location>
</feature>
<dbReference type="FunFam" id="2.60.40.10:FF:000031">
    <property type="entry name" value="Myosin-binding protein C, slow type"/>
    <property type="match status" value="5"/>
</dbReference>
<dbReference type="Pfam" id="PF00069">
    <property type="entry name" value="Pkinase"/>
    <property type="match status" value="1"/>
</dbReference>
<feature type="compositionally biased region" description="Polar residues" evidence="25">
    <location>
        <begin position="6364"/>
        <end position="6374"/>
    </location>
</feature>
<feature type="region of interest" description="Disordered" evidence="25">
    <location>
        <begin position="4885"/>
        <end position="4928"/>
    </location>
</feature>
<dbReference type="InterPro" id="IPR008271">
    <property type="entry name" value="Ser/Thr_kinase_AS"/>
</dbReference>
<comment type="catalytic activity">
    <reaction evidence="21">
        <text>L-threonyl-[protein] + ATP = O-phospho-L-threonyl-[protein] + ADP + H(+)</text>
        <dbReference type="Rhea" id="RHEA:46608"/>
        <dbReference type="Rhea" id="RHEA-COMP:11060"/>
        <dbReference type="Rhea" id="RHEA-COMP:11605"/>
        <dbReference type="ChEBI" id="CHEBI:15378"/>
        <dbReference type="ChEBI" id="CHEBI:30013"/>
        <dbReference type="ChEBI" id="CHEBI:30616"/>
        <dbReference type="ChEBI" id="CHEBI:61977"/>
        <dbReference type="ChEBI" id="CHEBI:456216"/>
        <dbReference type="EC" id="2.7.11.1"/>
    </reaction>
</comment>
<feature type="compositionally biased region" description="Low complexity" evidence="25">
    <location>
        <begin position="902"/>
        <end position="919"/>
    </location>
</feature>
<dbReference type="FunFam" id="2.60.40.10:FF:000003">
    <property type="entry name" value="Titin isoform E"/>
    <property type="match status" value="2"/>
</dbReference>
<reference evidence="29 30" key="1">
    <citation type="journal article" date="2016" name="Nat. Commun.">
        <title>Extremotolerant tardigrade genome and improved radiotolerance of human cultured cells by tardigrade-unique protein.</title>
        <authorList>
            <person name="Hashimoto T."/>
            <person name="Horikawa D.D."/>
            <person name="Saito Y."/>
            <person name="Kuwahara H."/>
            <person name="Kozuka-Hata H."/>
            <person name="Shin-I T."/>
            <person name="Minakuchi Y."/>
            <person name="Ohishi K."/>
            <person name="Motoyama A."/>
            <person name="Aizu T."/>
            <person name="Enomoto A."/>
            <person name="Kondo K."/>
            <person name="Tanaka S."/>
            <person name="Hara Y."/>
            <person name="Koshikawa S."/>
            <person name="Sagara H."/>
            <person name="Miura T."/>
            <person name="Yokobori S."/>
            <person name="Miyagawa K."/>
            <person name="Suzuki Y."/>
            <person name="Kubo T."/>
            <person name="Oyama M."/>
            <person name="Kohara Y."/>
            <person name="Fujiyama A."/>
            <person name="Arakawa K."/>
            <person name="Katayama T."/>
            <person name="Toyoda A."/>
            <person name="Kunieda T."/>
        </authorList>
    </citation>
    <scope>NUCLEOTIDE SEQUENCE [LARGE SCALE GENOMIC DNA]</scope>
    <source>
        <strain evidence="29 30">YOKOZUNA-1</strain>
    </source>
</reference>
<dbReference type="FunFam" id="2.60.40.10:FF:002083">
    <property type="entry name" value="Protein CBR-UNC-22"/>
    <property type="match status" value="2"/>
</dbReference>
<feature type="compositionally biased region" description="Low complexity" evidence="25">
    <location>
        <begin position="1320"/>
        <end position="1359"/>
    </location>
</feature>
<dbReference type="Proteomes" id="UP000186922">
    <property type="component" value="Unassembled WGS sequence"/>
</dbReference>
<dbReference type="InterPro" id="IPR036116">
    <property type="entry name" value="FN3_sf"/>
</dbReference>
<dbReference type="GO" id="GO:0060298">
    <property type="term" value="P:positive regulation of sarcomere organization"/>
    <property type="evidence" value="ECO:0007669"/>
    <property type="project" value="UniProtKB-ARBA"/>
</dbReference>
<feature type="domain" description="Ig-like" evidence="27">
    <location>
        <begin position="2832"/>
        <end position="2921"/>
    </location>
</feature>
<feature type="region of interest" description="Disordered" evidence="25">
    <location>
        <begin position="4802"/>
        <end position="4833"/>
    </location>
</feature>
<feature type="domain" description="Fibronectin type-III" evidence="28">
    <location>
        <begin position="5895"/>
        <end position="5989"/>
    </location>
</feature>
<feature type="domain" description="Ig-like" evidence="27">
    <location>
        <begin position="5305"/>
        <end position="5397"/>
    </location>
</feature>
<dbReference type="FunFam" id="2.60.40.10:FF:000567">
    <property type="entry name" value="Uncharacterized protein, isoform G"/>
    <property type="match status" value="2"/>
</dbReference>
<evidence type="ECO:0000256" key="24">
    <source>
        <dbReference type="PROSITE-ProRule" id="PRU10141"/>
    </source>
</evidence>
<feature type="domain" description="Ig-like" evidence="27">
    <location>
        <begin position="227"/>
        <end position="318"/>
    </location>
</feature>
<evidence type="ECO:0000256" key="2">
    <source>
        <dbReference type="ARBA" id="ARBA00004123"/>
    </source>
</evidence>
<evidence type="ECO:0000256" key="13">
    <source>
        <dbReference type="ARBA" id="ARBA00022777"/>
    </source>
</evidence>
<feature type="domain" description="Ig-like" evidence="27">
    <location>
        <begin position="6760"/>
        <end position="6848"/>
    </location>
</feature>
<dbReference type="FunFam" id="3.30.200.20:FF:000249">
    <property type="entry name" value="twitchin isoform X2"/>
    <property type="match status" value="1"/>
</dbReference>
<feature type="region of interest" description="Disordered" evidence="25">
    <location>
        <begin position="1661"/>
        <end position="1685"/>
    </location>
</feature>
<dbReference type="SMART" id="SM00060">
    <property type="entry name" value="FN3"/>
    <property type="match status" value="27"/>
</dbReference>
<dbReference type="PANTHER" id="PTHR13817">
    <property type="entry name" value="TITIN"/>
    <property type="match status" value="1"/>
</dbReference>
<evidence type="ECO:0000256" key="3">
    <source>
        <dbReference type="ARBA" id="ARBA00004204"/>
    </source>
</evidence>
<feature type="compositionally biased region" description="Low complexity" evidence="25">
    <location>
        <begin position="1405"/>
        <end position="1418"/>
    </location>
</feature>
<dbReference type="FunFam" id="2.60.40.10:FF:000425">
    <property type="entry name" value="Myosin light chain kinase"/>
    <property type="match status" value="2"/>
</dbReference>
<feature type="compositionally biased region" description="Basic and acidic residues" evidence="25">
    <location>
        <begin position="865"/>
        <end position="882"/>
    </location>
</feature>
<feature type="compositionally biased region" description="Basic and acidic residues" evidence="25">
    <location>
        <begin position="1558"/>
        <end position="1569"/>
    </location>
</feature>
<feature type="compositionally biased region" description="Low complexity" evidence="25">
    <location>
        <begin position="7035"/>
        <end position="7044"/>
    </location>
</feature>
<evidence type="ECO:0000313" key="30">
    <source>
        <dbReference type="Proteomes" id="UP000186922"/>
    </source>
</evidence>
<dbReference type="GO" id="GO:0040017">
    <property type="term" value="P:positive regulation of locomotion"/>
    <property type="evidence" value="ECO:0007669"/>
    <property type="project" value="UniProtKB-ARBA"/>
</dbReference>
<dbReference type="PANTHER" id="PTHR13817:SF151">
    <property type="entry name" value="TITIN"/>
    <property type="match status" value="1"/>
</dbReference>
<keyword evidence="9" id="KW-0808">Transferase</keyword>
<feature type="domain" description="Fibronectin type-III" evidence="28">
    <location>
        <begin position="6287"/>
        <end position="6380"/>
    </location>
</feature>
<feature type="compositionally biased region" description="Basic and acidic residues" evidence="25">
    <location>
        <begin position="3335"/>
        <end position="3346"/>
    </location>
</feature>
<keyword evidence="16" id="KW-0460">Magnesium</keyword>
<dbReference type="FunFam" id="2.60.40.10:FF:000051">
    <property type="entry name" value="Uncharacterized protein, isoform J"/>
    <property type="match status" value="5"/>
</dbReference>
<organism evidence="29 30">
    <name type="scientific">Ramazzottius varieornatus</name>
    <name type="common">Water bear</name>
    <name type="synonym">Tardigrade</name>
    <dbReference type="NCBI Taxonomy" id="947166"/>
    <lineage>
        <taxon>Eukaryota</taxon>
        <taxon>Metazoa</taxon>
        <taxon>Ecdysozoa</taxon>
        <taxon>Tardigrada</taxon>
        <taxon>Eutardigrada</taxon>
        <taxon>Parachela</taxon>
        <taxon>Hypsibioidea</taxon>
        <taxon>Ramazzottiidae</taxon>
        <taxon>Ramazzottius</taxon>
    </lineage>
</organism>
<feature type="compositionally biased region" description="Polar residues" evidence="25">
    <location>
        <begin position="7062"/>
        <end position="7072"/>
    </location>
</feature>
<evidence type="ECO:0000256" key="23">
    <source>
        <dbReference type="ARBA" id="ARBA00073138"/>
    </source>
</evidence>
<feature type="region of interest" description="Disordered" evidence="25">
    <location>
        <begin position="2714"/>
        <end position="2739"/>
    </location>
</feature>
<dbReference type="GO" id="GO:0005524">
    <property type="term" value="F:ATP binding"/>
    <property type="evidence" value="ECO:0007669"/>
    <property type="project" value="UniProtKB-UniRule"/>
</dbReference>
<evidence type="ECO:0000256" key="9">
    <source>
        <dbReference type="ARBA" id="ARBA00022679"/>
    </source>
</evidence>
<dbReference type="Gene3D" id="3.30.200.20">
    <property type="entry name" value="Phosphorylase Kinase, domain 1"/>
    <property type="match status" value="1"/>
</dbReference>
<dbReference type="InterPro" id="IPR003961">
    <property type="entry name" value="FN3_dom"/>
</dbReference>
<dbReference type="InterPro" id="IPR050964">
    <property type="entry name" value="Striated_Muscle_Regulatory"/>
</dbReference>
<evidence type="ECO:0000256" key="20">
    <source>
        <dbReference type="ARBA" id="ARBA00023319"/>
    </source>
</evidence>
<evidence type="ECO:0000256" key="1">
    <source>
        <dbReference type="ARBA" id="ARBA00001946"/>
    </source>
</evidence>
<dbReference type="InterPro" id="IPR013783">
    <property type="entry name" value="Ig-like_fold"/>
</dbReference>
<feature type="compositionally biased region" description="Basic and acidic residues" evidence="25">
    <location>
        <begin position="6391"/>
        <end position="6402"/>
    </location>
</feature>
<dbReference type="InterPro" id="IPR017441">
    <property type="entry name" value="Protein_kinase_ATP_BS"/>
</dbReference>
<dbReference type="PROSITE" id="PS50011">
    <property type="entry name" value="PROTEIN_KINASE_DOM"/>
    <property type="match status" value="1"/>
</dbReference>
<dbReference type="STRING" id="947166.A0A1D1UFR1"/>
<evidence type="ECO:0000256" key="17">
    <source>
        <dbReference type="ARBA" id="ARBA00022860"/>
    </source>
</evidence>
<feature type="domain" description="Fibronectin type-III" evidence="28">
    <location>
        <begin position="4509"/>
        <end position="4603"/>
    </location>
</feature>
<feature type="region of interest" description="Disordered" evidence="25">
    <location>
        <begin position="3321"/>
        <end position="3352"/>
    </location>
</feature>
<feature type="domain" description="Fibronectin type-III" evidence="28">
    <location>
        <begin position="2730"/>
        <end position="2828"/>
    </location>
</feature>
<feature type="domain" description="Ig-like" evidence="27">
    <location>
        <begin position="1944"/>
        <end position="2020"/>
    </location>
</feature>
<evidence type="ECO:0000256" key="7">
    <source>
        <dbReference type="ARBA" id="ARBA00022527"/>
    </source>
</evidence>
<feature type="region of interest" description="Disordered" evidence="25">
    <location>
        <begin position="1697"/>
        <end position="1718"/>
    </location>
</feature>
<feature type="region of interest" description="Disordered" evidence="25">
    <location>
        <begin position="7167"/>
        <end position="7214"/>
    </location>
</feature>
<dbReference type="EC" id="2.7.11.1" evidence="5"/>
<evidence type="ECO:0000256" key="6">
    <source>
        <dbReference type="ARBA" id="ARBA00022490"/>
    </source>
</evidence>
<dbReference type="FunFam" id="2.60.40.10:FF:000056">
    <property type="entry name" value="twitchin isoform X4"/>
    <property type="match status" value="15"/>
</dbReference>
<dbReference type="SUPFAM" id="SSF49265">
    <property type="entry name" value="Fibronectin type III"/>
    <property type="match status" value="15"/>
</dbReference>
<dbReference type="CDD" id="cd05748">
    <property type="entry name" value="Ig_Titin_like"/>
    <property type="match status" value="3"/>
</dbReference>
<dbReference type="Gene3D" id="2.60.40.10">
    <property type="entry name" value="Immunoglobulins"/>
    <property type="match status" value="60"/>
</dbReference>
<evidence type="ECO:0000313" key="29">
    <source>
        <dbReference type="EMBL" id="GAU87380.1"/>
    </source>
</evidence>
<comment type="subcellular location">
    <subcellularLocation>
        <location evidence="3">Cytoplasm</location>
        <location evidence="3">Myofibril</location>
        <location evidence="3">Sarcomere</location>
    </subcellularLocation>
    <subcellularLocation>
        <location evidence="2">Nucleus</location>
    </subcellularLocation>
</comment>
<dbReference type="CDD" id="cd00096">
    <property type="entry name" value="Ig"/>
    <property type="match status" value="5"/>
</dbReference>
<dbReference type="FunFam" id="2.60.40.10:FF:000032">
    <property type="entry name" value="palladin isoform X1"/>
    <property type="match status" value="2"/>
</dbReference>
<evidence type="ECO:0000256" key="4">
    <source>
        <dbReference type="ARBA" id="ARBA00006692"/>
    </source>
</evidence>
<dbReference type="InterPro" id="IPR003598">
    <property type="entry name" value="Ig_sub2"/>
</dbReference>
<feature type="compositionally biased region" description="Polar residues" evidence="25">
    <location>
        <begin position="1216"/>
        <end position="1256"/>
    </location>
</feature>
<feature type="domain" description="Fibronectin type-III" evidence="28">
    <location>
        <begin position="5206"/>
        <end position="5301"/>
    </location>
</feature>
<evidence type="ECO:0000256" key="25">
    <source>
        <dbReference type="SAM" id="MobiDB-lite"/>
    </source>
</evidence>
<keyword evidence="11" id="KW-0677">Repeat</keyword>
<dbReference type="FunFam" id="2.60.40.10:FF:000050">
    <property type="entry name" value="Titin isoform B"/>
    <property type="match status" value="1"/>
</dbReference>
<evidence type="ECO:0000259" key="26">
    <source>
        <dbReference type="PROSITE" id="PS50011"/>
    </source>
</evidence>
<feature type="region of interest" description="Disordered" evidence="25">
    <location>
        <begin position="746"/>
        <end position="1471"/>
    </location>
</feature>
<evidence type="ECO:0000256" key="8">
    <source>
        <dbReference type="ARBA" id="ARBA00022553"/>
    </source>
</evidence>
<dbReference type="OrthoDB" id="504170at2759"/>
<dbReference type="SUPFAM" id="SSF56112">
    <property type="entry name" value="Protein kinase-like (PK-like)"/>
    <property type="match status" value="1"/>
</dbReference>
<dbReference type="InterPro" id="IPR013098">
    <property type="entry name" value="Ig_I-set"/>
</dbReference>
<feature type="domain" description="Ig-like" evidence="27">
    <location>
        <begin position="7216"/>
        <end position="7304"/>
    </location>
</feature>
<feature type="domain" description="Fibronectin type-III" evidence="28">
    <location>
        <begin position="4115"/>
        <end position="4208"/>
    </location>
</feature>
<evidence type="ECO:0000259" key="27">
    <source>
        <dbReference type="PROSITE" id="PS50835"/>
    </source>
</evidence>
<dbReference type="InterPro" id="IPR036179">
    <property type="entry name" value="Ig-like_dom_sf"/>
</dbReference>
<feature type="domain" description="Fibronectin type-III" evidence="28">
    <location>
        <begin position="4805"/>
        <end position="4900"/>
    </location>
</feature>
<dbReference type="Pfam" id="PF00041">
    <property type="entry name" value="fn3"/>
    <property type="match status" value="27"/>
</dbReference>
<dbReference type="GO" id="GO:0007517">
    <property type="term" value="P:muscle organ development"/>
    <property type="evidence" value="ECO:0007669"/>
    <property type="project" value="UniProtKB-ARBA"/>
</dbReference>
<keyword evidence="6" id="KW-0963">Cytoplasm</keyword>
<keyword evidence="30" id="KW-1185">Reference proteome</keyword>
<sequence length="7406" mass="810292">MPPKVDVDGITPTFAQKPIIQQEDDGRRLMFECRVLADPLPTVTWYHNEEEVHEGGRYTIIVDKDGNSYSICLEIDDVSVEDAGKYRVTAKNTLGEASANIALNFDSSAAPDAGRPVFTQKPVIRQSEDFSKILFECKVKGDPKPTLTWYQGSKALTAGAKYAMIMSNMPSSDGTFDARLEIANAEAGDGGEYKVVASNSAGEGQATINLSFANADEEAETGPSGVPRFTSKPAIRQEGTSLFMECNLSGDPKPDIKWFQGDSSVLASARHKMTLKSTGDNTYQAILTILDPEQSDAGQYRCNAKNSAGESNANIALNFGGPAEDPKDGKYAPKFQEKPQILPGSDGSYVLLRVRVKANPAPTATWFLNMQPVDLDARRIAVVEPADAPEKYTISLEIQEPDYRDGGTYRCIIANERGEITANLNLNIEAPPDEEEEGLFAPVFSGKPKIIPSADGSKVTLEVRCRAEPEPKSLWKLGTTEIRKSSRHTIEDKIEYEEFVHRLIITNPSKKDAGIYSCTLKNSVGESTAKLTLNIEGEDEPEGDKPKFIQQPKITMDGERVLVDFITESQEKPTVVWTFKNTEIRTSSTYSIRMETVKTSQYRGVLEISRITPELGGQYQVTISNAFGKLQGNVNLNVEPPKELIIEKPAVRTKKRTVVIQTTIVGASGQPDVAWYKGSQQIRASGRYSSTVQQSSSEQTSYKCYLEITDASEQDVGEYKVVAKNGRKEVSETVRCTINDVKQAQQMDEATMDVEETETTEMTETEVSESMEVEETPSKKRPADEEKASASKKKEVEADKKRSPEVSETEAAPAKRKTEETKAGGAAKKSDADQAVPKGKEASPEKRGGPSKEKSPTPTPAKTATGKEADQKVPAGKAEDTAKPSARTPASDAKKPEDRTATETSSSSSARDTSQSTQSKRTFDRSEPAKASQPETVVKPADDDYPSTKKPARRTSGGFDFGKSPSPPARTETRTSTQTTERTTTDSMRPDSLGSDKLQADIVRPTAGGLGRASQPEVASTTKPEVTSSQSEGTTNVRDAPGSRTEPSMLRNEISSTAKTDTGRTGPSTTTSTNKAEAGRAEPSMSKSDTVTSRSDTSTSKTSTVPDRSEPSMSRAESSMGKPDTTPVAGRPEPAARGTPRRPESPSPDARGMAPVRKEPSPPTARHSSRKESSPPFKMASNGTGAQPVAGPKPETLPASQSGTASSASTTTSTQKQPELPNTSSTNVRNVPSTTLSEPTASASASRKGSESVTSPAPTPAPGSRRESAAAPTPAPAPAQTKPAGKTPEAVPAAGAPTTAKSSPTSTATPPKTEPGKTGATTAAPVADKPAAAKPGTTTTKPGETAKPADAAKPAAAKPGDLQPPKAVGPKLSLTPAQEDKMEAYPTLKPVAPGAKPAGEDKAGPKLAETTKPAATPALKPPAKKPEEPKPAAAKPAAAKPAAAAKPSASPRPSIAEVPGANDPKPPYFSARIKPVAVKDGQSAEFTCKVKGNPQPQVSWYKQDKLVEASDDFLITFDGQTATLKFVDCFPEDSGKITCTIKNEHGEESCSAMLTVKAEEKRPEPKQEAKPSVPKTKKVSMAGIESDDEVSVSESGPRRPTSQPRKGSLGPGGVRRDSADLSVSEDFGPGILKKLARPSVMVESPDTSRRASQANVQFIEPHASGGGKLRPGEVADRRRRSSVDLRRQSVMEKLDIPSTPLVPKGPAGTAPTVDAPPNVQTTEDATAYFAVVVEGNPVPEIKWYKGTREVITEGRVMLKTDGTSNQAFLFIKKARHTDEGKYRVVATNSVGSDEAEITLFVSAGGDAGMDFRALLQKRKYDKWGIEEEDPNWGDLKHLEQEKIELKKRDAKKDHFMKELFDIRLKQGKDKLARFECVFSRPDQKPKWSKGKEEIFPGIKYKIINEKDTHILELKDPKAEDSGQFICTIGDVSTKCYLQVDEPDPVVDFNPKLPKELHEDKFKDGELMCKITVPKMSVKWLKNGTPIERGDKYDIQKDAVGRCILKIRKLNEGDSGEYTCQYNDKIFTKCKFVVDQPIFKFTKPLKSIKATEKDDIVLECEVEDANAEVKWTKNGKPIAPSDKHEIVIDGKKRKLIIKKADLTDEDKYQCKTNADTTESEVIVEPFNKVVKGLKDQSLLTKETANFEVEFKDPKAPVHWFKDGVEIKPDARMEVKSTRGLHILTIKDLKIEDAGRYEARVGALTSGCKLKVEEGETAPKINMAKTRMTAQVGQAHEFKVPYKVGGVKPSKPIFHLLRNGKPVPAKDFDVVVDNDEIKVKLKTPQRGDEGDYTMKLLNSAGSDEVPISIKVEDVPAPPENLTVDAIHAEGCKLHWNPPKDDGGSPLTGYAVEVQEGKNGPWKPAGKIEMIPPETMPAPTFAVTGLEPKKEYKFRIKALNAVGSSEPLTTPKGIIAKNPYDEPGEPGKPEVTDWDKDHVDLQWAPPTNDGGAPIEKYIVEMKDKFSNNWVPAKEVPAGPAPVKTTVDGLKEGGQYEFRVRAVNKAGPGNPSPPTKPILTKSRFIKPSIFVEDLGSIVVKAGSVIRFDVRVGGEPFPEIIWYALGKPLKDNKRATIEISEQNKKTTIAIKAAERGDTGKYKLTVRNINVRTGESAEVSAEGDVVVLGAPARPEGPLEVHDVTANNAKLKFKKPLDDGGQDISHYEFEKQEAGTGNWVPCGRTKDANETEGKVEGLTPGKKYLFRVKAVNKEGAGEPLETTTPILAKNPYDEPGKPGTPQVTDWDKDRVDLTWTAPTNDGGAPITSYIIEKKLKKSKDWEKAIEVPVTPGSELKASVPDLKEKEEYEFRVRAVNKAGPGAPSDATKPVLVKTRFLKPRIIRDKLVTTTIKVGQTFTFDVDIIGEPAPTTVWELNGKELLTDGMRTVKHEDYKTHISNKKATRADAGKYIITATNSSGSDTAEVEVVVLGRPSRPEGPITIPETTDKSIKMKWNPPKDDGGMPIDKYVIEKQDPKTGNWVPAGTVPGDTTEFTAEGLTPKQKYNFRIKAVNKEGESEPLTTETAIVAKYPFDEPGKPGTPQVTDYDKDRVDLKWTAPESDGGSPITSYVIEKRLKGSKDWSKAAEVPAHKTEASVTDLPERQEFEFRVVAVNKAGPGEPSDASKSVITKPKFLKPRIDRKNLKPITIKAGEAFAFECDVQGEPPPEKTWSLEPAKKGVKGGPVGSRANVTNEDYKTKIAVKRAERADAGTYTITAKNDSGVDSATVEVVVLDKPLMPGGPLEVNDIHAKHCDLKWNAPEDDGGSPIEAYEVEKYDVAAAKWVPIGRSKEPAFHVEGLEPGHQYKFRVKAVNAQGPSEELVTDKPIVAKNPYDAPDAPNKPDITDWDKDHVDLKWTPPKNDGGAPIEKYIIEKKEKNGEWEPAAEVPADQTTGTAPNLTEGKEYQFRVRAVNKGGPGAPSEATEPKIAKPRHLAPKIDRKNLETLRVKAGQPIDFNVNVIGEPPPTTVWKLKGKELRSDSRVKIDNKDYNTHLVIKSSKRGDTGKYVLTATNDSGTDSAEVEVVVLDAPAAPEGPLKIEEIRKESCKLSWDKPVDDGGSDISHYAVEKMDMATGKWVKVGDAPGDATEFAVEGLTPDHQYKFRVKAVNRQGESEPLTAETPITAKDPWVAPDAPGKPEVTDYDKDHVDLKWAPPLNDGGAPVEKYLIEKKGKDGIWMPAAEVPGDQTTGTVPNLLDGQTYEFRVKAVNKAGPGEPSTATQPFRVRPKHLAPSIDKTALREIKIKAGQPFNFDVPVIGEEPPKKTWTLNDSPLNLDKDRNVTNEEYRTKLDVKNATRADSGTYTLTATNTSGTDTATVKVIVLDKPTSPRGPLNVDDVTKDSCHLSWKAPEDDGGQDIHYVVEKQDQATGLWEPVTECKGTNCDVGKLTPNHEYKFRVKAVNRQGESAPLVTQVPIEAKNPFDEPGKTSAPEVTDWAKDHVDLKWNPPINDGGAPIEKYIIEKRKKNAPFWETAAEVPGDKTEGTAGGLKENDEYEFRIVAVNKAGPGEPSDASRMVKCKPRNLAPTLDMSALKDIKVKAGQPIRFRVPISGEPTPTSTWTVDGKPVKGDDRVEEEKKEDYVVLEIKNAKRSDKGKYTLTLENVNGTKAGSANVEVLDKPSAPEGPLKASDIHKEGCTLAWKAPEDDGGSEIVKYVVEKMDTSRGTWVDAGETPDTKIKINKLTPNKEYAFRVKAVNAQGESIPLEIINPIVAKNPFDVPDAPGEPQIVDFGPDHVDLSWIAPLNDGGAPITKYIIEKKAKYSPVWEKAAEIPGDKTSGTAPNLTEGEEYEFRVIAVNEGGESEPSVVSKPVVAKHRRLPPKIKSNLRDIKLKAGQPLNIEVEFVGAPMPEVTWVNGDKVLKVEPGKTMITTEEGRSRITIPMTERGDSGPWKLKLKNEFGVDEANFTVTIMDKPQAPKGPLDVSEITKDSCKLKWNPPTDDGGVPLTGYVVEKRDTKRGTWVPVATVAGTECRVPKLKEGEEYEFRVMAENSMGTSEPLLTTKPIVAKDPYSPPGEPGQPEAVDTDRDHITIAWTPPETTGGSPITGYDVERKDEKGRWVKVNREPVRGTEFTDDTVQPNKTYEYRVTAKNAAGPGKPSEVSKPIKAKPMKEAPKINLDGLLGKDIRVRAGEPLTIDVPITGAPTPTCEWAKDGKVLTPGRGLELTSGEEQAKLYIPAAKKEDKGKYKLTVFNIHGTADASINVIVLDKPDAPEGPLEYSDVTANSIKLAWKPPKENNGGEITGYVVEKCPAGSTVWERVPGVAPGEKMTVKGLEEGKKYMFRVKAENLYGQSEPLVGGSVTAENPFGAPDAPSAPEITDTTPKSIGLKWNKPKNDGGSPIQGYIVEKREPGVQDEWKPVNTKPIIGTHYNVPNLDEGHGYEFRVIAVNDAGPGKPSKASELAIAQDTSRPDAPDTPKVDGTTKDSVSLSWNKPINTGGSPIQGYIIEKKGPGDADFKPVNKSPVADTKFTVPGLTEGDEYQFRVRAVNDAGESEPSKPVGPVKAENMPEKPHIDMGKIKDITVKAGQPFEIRVPYHGYPQPTAEWIKVDALGNPKDVSDTDSRVLTKTSPDFTLLSVSPAKRSDTGVYKLTLKNRLGQDTGSVRVTVLDRPAAPERLRADEIDIDNVTLRWNPPKDDGGEAVTNYVVEKRGPDGVWTKVNNFVTGTTVKVRNLKTGTPYDFRVMAENSNGRSEPCLTEDAIIPKSPYGKPGAPGTPVCVDSTPESISLQWSRPINDGGSPVQGYVVEKRDSPDGKWTKANVGLVTDNKFTVTGLQENKPYEFRVAAVNEGGQGEYSNTSDEIYARPPPSAPKIDWDNFRMRDLVVREGEPFKISIPFKGSPVPTVSWIVNGSPLFPSDRVVIETTDGKVAMLHNKSAKRADSGNYRVSLVNDKGSDSASCTVTVVSAPQPPKGPLEPIETTPESIKLRWSPPEDDGGAPVSNYIVEKCDAGSDKWVKVSSFVRSPEYDVRNLEENKKYKFRVRAENIYGISEPLETDKEITAKHPFDTPGAPGTPDVTDIDSDSVSLQWTRPTTDGGSKILGYVVEGKHPGDRAWKPMGESKDTKFTVPHLHEGEEWEFRVRARNSAGPGAPSESTPAIIVRPRATVPSPPGMPEVVKVGRSYIDLKWATPKNDGGSKIIGYRVERRDKNGYNWIRAHDYSTVQDTSVTVMNLIEGSEYEFRVCAVNSVGESDFSLGTMPIKVKEPTDGTKPDIIKKFNNVTSSLGKPVTFTVEAAGKPPVRVRWMRNGREITASPRVKMTEKDGVYTLHIAEVMETDAGDITCELSNAGGKESCTAQLRIIEPPKVVRYPDSVSLEEGESAKVKVFFQSETPCTARVFRDKQELKETDRLKWTVFDDYVVILSKEMLVDDTGKYRVEIVNDSGSAECIFPLKVTGKPGAPTGPLRITDITQHQCTLFWRPPENDGGSKILNYVIERKDVSRENWVVASSYVKECTFTVQGLNENAEYEFRVSAVNENGQGPPLNGDGPIVAKLPFDRPSAPGDPTVTEIGGDFVNLTWDKPSSDGGGRLQGYYIEKREKGTDTWYRINPVPSLPTMFNVPNLIEDREYEFRVYAVNAAGLSPPSSASKIIKVKDPNAPRAPEFIRPLRNVMATENKSATLECEIDGFPKPEVTWYKGSRELFDSGKYMQTVRGTTYQLIVSEVFGEDADEYSCRASNKGGNKTSRCDLVIKTAPKIFLPLRFQDVAIFDKGEDIALKVPFTGYPHPEAIWRKDTEDIETQAHFKVETGERHAILTIKGAAQEDNGNYRLIVRNELGEDTCVIKVQVNDKPDPPRFPVVENIWHDSITLSWKPPHYDGGSPITNYVIEKKEHPGSSWIRASSTRVSYHTVTNLNPLTTYEFRVIAENLYGSSGPSESTPPVETKEDEMKRRRRKRAEQKDGKKVRGKDEGKVGDYDKFVFNVHDKYGRKPVDVKHDSVYQYYDILEEIGVGAFGVVHRCREKATGNIFAAKFVPVESQQEKQLIKKEIDIMNQLHHQKLIHLHDAFEDDDEMVLIYEFMSGGELFERITAEDYTMSEAEVVNYMRQICEAVRHMHDNNIVHLDLKPENIMCQTRKSTNVKVIDFGLATKLDPDSAVKITTGTAEFAAPEIVDREPVGFYTDMWAVGVLAYVLLSGLSPFAGEDDVETLRNVKACDWNFEDEAFAGVSEEGKDFIQKLLLKKKEARMTAAECLIHPWLLGETLNESNVVPRSRLIKMRNKMRERYGDFWDKSVLPIGHIANYSALRKLYPDKYHVADTYFDRREAGPRFVIKPQSALAYEGQSTKFYCRVVSLEPAVITWWQGTEELRQSVKYMKRYDGNDYYLIINRCKLDDKGEYIVRAESAFGKREEVVFLNVQPLPHEELALPHMDIPKSKKNYDLVYDLVEQPKDTAPTFSFGLRHRTIQRGIGVKLLCCFDGRPPATCVWSKDGREITKQNTSYNITTAHGVSTLEIFACEPEDEGTYRCVASNSLGEFETSCKIFVQDRASGAGSSARRASAALTNGYDHSDSGDALEKARKLRKDLAADVPVKPRSKDSSLPPASKDTSSKASTKSKELISDSAPAPAAGKSSQPENTEPRFSQKLRSQKVKEGTSLMLEVKVNAVPTPKVQWFKDGNEEIVSGDIAQVRYENGIASLAIAEILLEDGGEYICRASNSEGVDETSCVITVDAVRSKPQAAERQESADAVDDAGDVSASEPASTPAATPSSPKVPKAAPAEGESAPVFTRHLQSANCNDGDALTLECEISGEPAVDAVWLHNDREIKTGEDFKYVQEGNVFKLQIAEIFPEDFGTYTCEAFNAVGEASSSCSVIVEVPGEEFLGPRFTTFPQSVTVEEGSPAVFEVNISSETPVRVEWCKVNHLLEESERFKFRESGATFKLEMPTVLLTDIGLYMVKATNENGESSCVFTLHVKG</sequence>
<dbReference type="PROSITE" id="PS50835">
    <property type="entry name" value="IG_LIKE"/>
    <property type="match status" value="28"/>
</dbReference>
<evidence type="ECO:0000256" key="15">
    <source>
        <dbReference type="ARBA" id="ARBA00022840"/>
    </source>
</evidence>
<dbReference type="PRINTS" id="PR00014">
    <property type="entry name" value="FNTYPEIII"/>
</dbReference>
<keyword evidence="19" id="KW-0539">Nucleus</keyword>
<evidence type="ECO:0000256" key="12">
    <source>
        <dbReference type="ARBA" id="ARBA00022741"/>
    </source>
</evidence>
<feature type="domain" description="Ig-like" evidence="27">
    <location>
        <begin position="1711"/>
        <end position="1798"/>
    </location>
</feature>
<feature type="domain" description="Fibronectin type-III" evidence="28">
    <location>
        <begin position="5401"/>
        <end position="5499"/>
    </location>
</feature>
<feature type="region of interest" description="Disordered" evidence="25">
    <location>
        <begin position="4983"/>
        <end position="5004"/>
    </location>
</feature>
<dbReference type="GO" id="GO:0045989">
    <property type="term" value="P:positive regulation of striated muscle contraction"/>
    <property type="evidence" value="ECO:0007669"/>
    <property type="project" value="UniProtKB-ARBA"/>
</dbReference>
<dbReference type="CDD" id="cd00063">
    <property type="entry name" value="FN3"/>
    <property type="match status" value="27"/>
</dbReference>
<feature type="compositionally biased region" description="Low complexity" evidence="25">
    <location>
        <begin position="1199"/>
        <end position="1215"/>
    </location>
</feature>
<dbReference type="SUPFAM" id="SSF48726">
    <property type="entry name" value="Immunoglobulin"/>
    <property type="match status" value="33"/>
</dbReference>
<keyword evidence="14" id="KW-0106">Calcium</keyword>
<evidence type="ECO:0000256" key="5">
    <source>
        <dbReference type="ARBA" id="ARBA00012513"/>
    </source>
</evidence>
<evidence type="ECO:0000256" key="11">
    <source>
        <dbReference type="ARBA" id="ARBA00022737"/>
    </source>
</evidence>
<feature type="compositionally biased region" description="Basic and acidic residues" evidence="25">
    <location>
        <begin position="816"/>
        <end position="855"/>
    </location>
</feature>
<feature type="compositionally biased region" description="Polar residues" evidence="25">
    <location>
        <begin position="1017"/>
        <end position="1037"/>
    </location>
</feature>
<keyword evidence="8" id="KW-0597">Phosphoprotein</keyword>
<dbReference type="SMART" id="SM00408">
    <property type="entry name" value="IGc2"/>
    <property type="match status" value="27"/>
</dbReference>
<dbReference type="FunFam" id="2.60.40.10:FF:000107">
    <property type="entry name" value="Myosin, light chain kinase a"/>
    <property type="match status" value="1"/>
</dbReference>
<feature type="domain" description="Ig-like" evidence="27">
    <location>
        <begin position="6096"/>
        <end position="6184"/>
    </location>
</feature>
<keyword evidence="13" id="KW-0418">Kinase</keyword>
<dbReference type="InterPro" id="IPR003599">
    <property type="entry name" value="Ig_sub"/>
</dbReference>
<feature type="compositionally biased region" description="Basic and acidic residues" evidence="25">
    <location>
        <begin position="4902"/>
        <end position="4916"/>
    </location>
</feature>
<feature type="domain" description="Ig-like" evidence="27">
    <location>
        <begin position="4018"/>
        <end position="4107"/>
    </location>
</feature>
<dbReference type="FunFam" id="2.60.40.10:FF:000160">
    <property type="entry name" value="Titin a"/>
    <property type="match status" value="4"/>
</dbReference>
<feature type="domain" description="Fibronectin type-III" evidence="28">
    <location>
        <begin position="5505"/>
        <end position="5598"/>
    </location>
</feature>
<dbReference type="InterPro" id="IPR007110">
    <property type="entry name" value="Ig-like_dom"/>
</dbReference>
<keyword evidence="20" id="KW-0393">Immunoglobulin domain</keyword>
<evidence type="ECO:0000256" key="22">
    <source>
        <dbReference type="ARBA" id="ARBA00048679"/>
    </source>
</evidence>
<feature type="compositionally biased region" description="Basic and acidic residues" evidence="25">
    <location>
        <begin position="892"/>
        <end position="901"/>
    </location>
</feature>
<feature type="domain" description="Ig-like" evidence="27">
    <location>
        <begin position="5706"/>
        <end position="5794"/>
    </location>
</feature>
<feature type="domain" description="Fibronectin type-III" evidence="28">
    <location>
        <begin position="2315"/>
        <end position="2416"/>
    </location>
</feature>
<protein>
    <recommendedName>
        <fullName evidence="23">Titin</fullName>
        <ecNumber evidence="5">2.7.11.1</ecNumber>
    </recommendedName>
</protein>
<gene>
    <name evidence="29" type="primary">RvY_00244</name>
    <name evidence="29" type="synonym">RvY_00244.1</name>
    <name evidence="29" type="ORF">RvY_00244-1</name>
</gene>
<feature type="domain" description="Fibronectin type-III" evidence="28">
    <location>
        <begin position="2628"/>
        <end position="2724"/>
    </location>
</feature>
<feature type="domain" description="Fibronectin type-III" evidence="28">
    <location>
        <begin position="4706"/>
        <end position="4799"/>
    </location>
</feature>
<evidence type="ECO:0000256" key="18">
    <source>
        <dbReference type="ARBA" id="ARBA00023157"/>
    </source>
</evidence>
<feature type="domain" description="Fibronectin type-III" evidence="28">
    <location>
        <begin position="2929"/>
        <end position="3023"/>
    </location>
</feature>
<dbReference type="FunFam" id="2.60.40.10:FF:000460">
    <property type="entry name" value="Bent, isoform J"/>
    <property type="match status" value="1"/>
</dbReference>
<dbReference type="SMART" id="SM00409">
    <property type="entry name" value="IG"/>
    <property type="match status" value="33"/>
</dbReference>
<keyword evidence="10" id="KW-0479">Metal-binding</keyword>
<dbReference type="FunFam" id="2.60.40.10:FF:000080">
    <property type="entry name" value="Myosin light chain kinase, smooth muscle"/>
    <property type="match status" value="1"/>
</dbReference>
<feature type="domain" description="Fibronectin type-III" evidence="28">
    <location>
        <begin position="4410"/>
        <end position="4503"/>
    </location>
</feature>
<evidence type="ECO:0000256" key="10">
    <source>
        <dbReference type="ARBA" id="ARBA00022723"/>
    </source>
</evidence>
<feature type="domain" description="Fibronectin type-III" evidence="28">
    <location>
        <begin position="3821"/>
        <end position="3913"/>
    </location>
</feature>
<dbReference type="GO" id="GO:0005516">
    <property type="term" value="F:calmodulin binding"/>
    <property type="evidence" value="ECO:0007669"/>
    <property type="project" value="UniProtKB-KW"/>
</dbReference>
<comment type="cofactor">
    <cofactor evidence="1">
        <name>Mg(2+)</name>
        <dbReference type="ChEBI" id="CHEBI:18420"/>
    </cofactor>
</comment>
<feature type="compositionally biased region" description="Low complexity" evidence="25">
    <location>
        <begin position="1431"/>
        <end position="1451"/>
    </location>
</feature>
<feature type="domain" description="Ig-like" evidence="27">
    <location>
        <begin position="3724"/>
        <end position="3811"/>
    </location>
</feature>
<feature type="domain" description="Fibronectin type-III" evidence="28">
    <location>
        <begin position="3919"/>
        <end position="4014"/>
    </location>
</feature>
<feature type="compositionally biased region" description="Low complexity" evidence="25">
    <location>
        <begin position="1278"/>
        <end position="1311"/>
    </location>
</feature>
<feature type="domain" description="Fibronectin type-III" evidence="28">
    <location>
        <begin position="5107"/>
        <end position="5199"/>
    </location>
</feature>
<feature type="domain" description="Ig-like" evidence="27">
    <location>
        <begin position="2523"/>
        <end position="2614"/>
    </location>
</feature>
<evidence type="ECO:0000259" key="28">
    <source>
        <dbReference type="PROSITE" id="PS50853"/>
    </source>
</evidence>
<feature type="domain" description="Ig-like" evidence="27">
    <location>
        <begin position="1453"/>
        <end position="1555"/>
    </location>
</feature>
<feature type="compositionally biased region" description="Low complexity" evidence="25">
    <location>
        <begin position="7185"/>
        <end position="7211"/>
    </location>
</feature>
<dbReference type="GO" id="GO:0030018">
    <property type="term" value="C:Z disc"/>
    <property type="evidence" value="ECO:0007669"/>
    <property type="project" value="UniProtKB-ARBA"/>
</dbReference>
<feature type="domain" description="Ig-like" evidence="27">
    <location>
        <begin position="3129"/>
        <end position="3223"/>
    </location>
</feature>
<keyword evidence="17" id="KW-0112">Calmodulin-binding</keyword>
<evidence type="ECO:0000256" key="19">
    <source>
        <dbReference type="ARBA" id="ARBA00023242"/>
    </source>
</evidence>
<feature type="domain" description="Ig-like" evidence="27">
    <location>
        <begin position="4313"/>
        <end position="4402"/>
    </location>
</feature>
<feature type="domain" description="Ig-like" evidence="27">
    <location>
        <begin position="4607"/>
        <end position="4698"/>
    </location>
</feature>
<feature type="domain" description="Fibronectin type-III" evidence="28">
    <location>
        <begin position="2422"/>
        <end position="2519"/>
    </location>
</feature>
<keyword evidence="18" id="KW-1015">Disulfide bond</keyword>
<keyword evidence="7" id="KW-0723">Serine/threonine-protein kinase</keyword>
<feature type="compositionally biased region" description="Low complexity" evidence="25">
    <location>
        <begin position="1063"/>
        <end position="1073"/>
    </location>
</feature>
<dbReference type="GO" id="GO:0004674">
    <property type="term" value="F:protein serine/threonine kinase activity"/>
    <property type="evidence" value="ECO:0007669"/>
    <property type="project" value="UniProtKB-KW"/>
</dbReference>
<dbReference type="FunFam" id="2.60.40.10:FF:000127">
    <property type="entry name" value="titin isoform X1"/>
    <property type="match status" value="4"/>
</dbReference>
<feature type="domain" description="Ig-like" evidence="27">
    <location>
        <begin position="7071"/>
        <end position="7160"/>
    </location>
</feature>
<proteinExistence type="inferred from homology"/>
<feature type="domain" description="Ig-like" evidence="27">
    <location>
        <begin position="641"/>
        <end position="737"/>
    </location>
</feature>
<dbReference type="InterPro" id="IPR011009">
    <property type="entry name" value="Kinase-like_dom_sf"/>
</dbReference>
<feature type="domain" description="Fibronectin type-III" evidence="28">
    <location>
        <begin position="5604"/>
        <end position="5700"/>
    </location>
</feature>
<dbReference type="GO" id="GO:0009888">
    <property type="term" value="P:tissue development"/>
    <property type="evidence" value="ECO:0007669"/>
    <property type="project" value="UniProtKB-ARBA"/>
</dbReference>
<dbReference type="InterPro" id="IPR000719">
    <property type="entry name" value="Prot_kinase_dom"/>
</dbReference>
<feature type="domain" description="Ig-like" evidence="27">
    <location>
        <begin position="3428"/>
        <end position="3517"/>
    </location>
</feature>
<dbReference type="Gene3D" id="1.10.510.10">
    <property type="entry name" value="Transferase(Phosphotransferase) domain 1"/>
    <property type="match status" value="1"/>
</dbReference>
<dbReference type="GO" id="GO:0046872">
    <property type="term" value="F:metal ion binding"/>
    <property type="evidence" value="ECO:0007669"/>
    <property type="project" value="UniProtKB-KW"/>
</dbReference>
<feature type="domain" description="Fibronectin type-III" evidence="28">
    <location>
        <begin position="3030"/>
        <end position="3125"/>
    </location>
</feature>
<feature type="domain" description="Fibronectin type-III" evidence="28">
    <location>
        <begin position="3525"/>
        <end position="3620"/>
    </location>
</feature>
<feature type="region of interest" description="Disordered" evidence="25">
    <location>
        <begin position="6364"/>
        <end position="6402"/>
    </location>
</feature>
<feature type="domain" description="Protein kinase" evidence="26">
    <location>
        <begin position="6436"/>
        <end position="6691"/>
    </location>
</feature>
<feature type="domain" description="Ig-like" evidence="27">
    <location>
        <begin position="2036"/>
        <end position="2121"/>
    </location>
</feature>
<feature type="domain" description="Fibronectin type-III" evidence="28">
    <location>
        <begin position="4214"/>
        <end position="4309"/>
    </location>
</feature>
<feature type="compositionally biased region" description="Low complexity" evidence="25">
    <location>
        <begin position="1086"/>
        <end position="1105"/>
    </location>
</feature>
<feature type="domain" description="Ig-like" evidence="27">
    <location>
        <begin position="12"/>
        <end position="104"/>
    </location>
</feature>
<dbReference type="Pfam" id="PF07679">
    <property type="entry name" value="I-set"/>
    <property type="match status" value="31"/>
</dbReference>
<dbReference type="FunFam" id="1.10.510.10:FF:000321">
    <property type="entry name" value="Bent, isoform C"/>
    <property type="match status" value="1"/>
</dbReference>
<feature type="compositionally biased region" description="Basic and acidic residues" evidence="25">
    <location>
        <begin position="1670"/>
        <end position="1685"/>
    </location>
</feature>
<name>A0A1D1UFR1_RAMVA</name>
<dbReference type="PROSITE" id="PS00107">
    <property type="entry name" value="PROTEIN_KINASE_ATP"/>
    <property type="match status" value="1"/>
</dbReference>
<dbReference type="GO" id="GO:0031430">
    <property type="term" value="C:M band"/>
    <property type="evidence" value="ECO:0007669"/>
    <property type="project" value="TreeGrafter"/>
</dbReference>
<feature type="compositionally biased region" description="Basic and acidic residues" evidence="25">
    <location>
        <begin position="776"/>
        <end position="805"/>
    </location>
</feature>
<dbReference type="PROSITE" id="PS50853">
    <property type="entry name" value="FN3"/>
    <property type="match status" value="27"/>
</dbReference>
<accession>A0A1D1UFR1</accession>
<dbReference type="EMBL" id="BDGG01000001">
    <property type="protein sequence ID" value="GAU87380.1"/>
    <property type="molecule type" value="Genomic_DNA"/>
</dbReference>
<feature type="domain" description="Ig-like" evidence="27">
    <location>
        <begin position="5799"/>
        <end position="5882"/>
    </location>
</feature>
<feature type="domain" description="Ig-like" evidence="27">
    <location>
        <begin position="442"/>
        <end position="534"/>
    </location>
</feature>
<dbReference type="FunFam" id="2.60.40.10:FF:000147">
    <property type="entry name" value="Myosin light chain kinase"/>
    <property type="match status" value="1"/>
</dbReference>
<keyword evidence="12 24" id="KW-0547">Nucleotide-binding</keyword>
<feature type="domain" description="Ig-like" evidence="27">
    <location>
        <begin position="6189"/>
        <end position="6282"/>
    </location>
</feature>
<feature type="domain" description="Fibronectin type-III" evidence="28">
    <location>
        <begin position="3231"/>
        <end position="3324"/>
    </location>
</feature>
<dbReference type="GO" id="GO:0045214">
    <property type="term" value="P:sarcomere organization"/>
    <property type="evidence" value="ECO:0007669"/>
    <property type="project" value="TreeGrafter"/>
</dbReference>
<feature type="domain" description="Ig-like" evidence="27">
    <location>
        <begin position="6886"/>
        <end position="6975"/>
    </location>
</feature>
<evidence type="ECO:0000256" key="14">
    <source>
        <dbReference type="ARBA" id="ARBA00022837"/>
    </source>
</evidence>
<dbReference type="SMART" id="SM00220">
    <property type="entry name" value="S_TKc"/>
    <property type="match status" value="1"/>
</dbReference>
<dbReference type="GO" id="GO:0005198">
    <property type="term" value="F:structural molecule activity"/>
    <property type="evidence" value="ECO:0007669"/>
    <property type="project" value="UniProtKB-ARBA"/>
</dbReference>
<feature type="domain" description="Ig-like" evidence="27">
    <location>
        <begin position="7315"/>
        <end position="7401"/>
    </location>
</feature>
<feature type="domain" description="Fibronectin type-III" evidence="28">
    <location>
        <begin position="4906"/>
        <end position="5001"/>
    </location>
</feature>
<keyword evidence="15 24" id="KW-0067">ATP-binding</keyword>